<dbReference type="SUPFAM" id="SSF51735">
    <property type="entry name" value="NAD(P)-binding Rossmann-fold domains"/>
    <property type="match status" value="1"/>
</dbReference>
<accession>A0ABW5BIG1</accession>
<gene>
    <name evidence="2" type="ORF">ACFSKO_09755</name>
</gene>
<reference evidence="3" key="1">
    <citation type="journal article" date="2019" name="Int. J. Syst. Evol. Microbiol.">
        <title>The Global Catalogue of Microorganisms (GCM) 10K type strain sequencing project: providing services to taxonomists for standard genome sequencing and annotation.</title>
        <authorList>
            <consortium name="The Broad Institute Genomics Platform"/>
            <consortium name="The Broad Institute Genome Sequencing Center for Infectious Disease"/>
            <person name="Wu L."/>
            <person name="Ma J."/>
        </authorList>
    </citation>
    <scope>NUCLEOTIDE SEQUENCE [LARGE SCALE GENOMIC DNA]</scope>
    <source>
        <strain evidence="3">CGMCC 4.7192</strain>
    </source>
</reference>
<dbReference type="Pfam" id="PF08240">
    <property type="entry name" value="ADH_N"/>
    <property type="match status" value="1"/>
</dbReference>
<dbReference type="EC" id="1.1.1.-" evidence="2"/>
<dbReference type="InterPro" id="IPR013154">
    <property type="entry name" value="ADH-like_N"/>
</dbReference>
<dbReference type="RefSeq" id="WP_380250951.1">
    <property type="nucleotide sequence ID" value="NZ_JBHUII010000004.1"/>
</dbReference>
<protein>
    <submittedName>
        <fullName evidence="2">NAD(P)-dependent alcohol dehydrogenase</fullName>
        <ecNumber evidence="2">1.1.1.-</ecNumber>
    </submittedName>
</protein>
<evidence type="ECO:0000313" key="2">
    <source>
        <dbReference type="EMBL" id="MFD2205897.1"/>
    </source>
</evidence>
<dbReference type="Gene3D" id="3.40.50.720">
    <property type="entry name" value="NAD(P)-binding Rossmann-like Domain"/>
    <property type="match status" value="1"/>
</dbReference>
<dbReference type="SMART" id="SM00829">
    <property type="entry name" value="PKS_ER"/>
    <property type="match status" value="1"/>
</dbReference>
<comment type="caution">
    <text evidence="2">The sequence shown here is derived from an EMBL/GenBank/DDBJ whole genome shotgun (WGS) entry which is preliminary data.</text>
</comment>
<dbReference type="InterPro" id="IPR011032">
    <property type="entry name" value="GroES-like_sf"/>
</dbReference>
<dbReference type="SUPFAM" id="SSF50129">
    <property type="entry name" value="GroES-like"/>
    <property type="match status" value="1"/>
</dbReference>
<sequence length="335" mass="35581">MKTYQIKQNAVSLVEVNIPTCGPNQVLVKMKALALNHRDHLVVNGITRWKLKEDGRVPVADGAGEIVAIGDAVTELALGDRVSSLIVPNWQDGEMTPAKLQGSPGGPGADGVAAEYVLFHETSVIKIPDYLSYQEAAALPCAGLTAWNAIVEKSDLKPGNSVLILGTGGVSLFAMQFALMMGCEVIVTSSSDEKLKDVKKLGAHHTINYATNPNWVDEVLKLTDGAGVHHIAEVVGGSHLNISLQCIRSGGTIAQIGAIKGVCDGTVDTAEIMYKAVNIKGVEVGSKAMHARMLKAMEVHKTKPVIHKIFDFSNLAEAIDYQGSGTHFGKIGINL</sequence>
<dbReference type="InterPro" id="IPR052711">
    <property type="entry name" value="Zinc_ADH-like"/>
</dbReference>
<name>A0ABW5BIG1_9PROT</name>
<evidence type="ECO:0000259" key="1">
    <source>
        <dbReference type="SMART" id="SM00829"/>
    </source>
</evidence>
<keyword evidence="2" id="KW-0560">Oxidoreductase</keyword>
<organism evidence="2 3">
    <name type="scientific">Kiloniella antarctica</name>
    <dbReference type="NCBI Taxonomy" id="1550907"/>
    <lineage>
        <taxon>Bacteria</taxon>
        <taxon>Pseudomonadati</taxon>
        <taxon>Pseudomonadota</taxon>
        <taxon>Alphaproteobacteria</taxon>
        <taxon>Rhodospirillales</taxon>
        <taxon>Kiloniellaceae</taxon>
        <taxon>Kiloniella</taxon>
    </lineage>
</organism>
<dbReference type="Proteomes" id="UP001597294">
    <property type="component" value="Unassembled WGS sequence"/>
</dbReference>
<dbReference type="GO" id="GO:0016491">
    <property type="term" value="F:oxidoreductase activity"/>
    <property type="evidence" value="ECO:0007669"/>
    <property type="project" value="UniProtKB-KW"/>
</dbReference>
<dbReference type="CDD" id="cd08276">
    <property type="entry name" value="MDR7"/>
    <property type="match status" value="1"/>
</dbReference>
<keyword evidence="3" id="KW-1185">Reference proteome</keyword>
<dbReference type="InterPro" id="IPR013149">
    <property type="entry name" value="ADH-like_C"/>
</dbReference>
<dbReference type="Pfam" id="PF00107">
    <property type="entry name" value="ADH_zinc_N"/>
    <property type="match status" value="1"/>
</dbReference>
<feature type="domain" description="Enoyl reductase (ER)" evidence="1">
    <location>
        <begin position="7"/>
        <end position="333"/>
    </location>
</feature>
<dbReference type="Gene3D" id="3.90.180.10">
    <property type="entry name" value="Medium-chain alcohol dehydrogenases, catalytic domain"/>
    <property type="match status" value="1"/>
</dbReference>
<dbReference type="InterPro" id="IPR036291">
    <property type="entry name" value="NAD(P)-bd_dom_sf"/>
</dbReference>
<dbReference type="PANTHER" id="PTHR45033">
    <property type="match status" value="1"/>
</dbReference>
<evidence type="ECO:0000313" key="3">
    <source>
        <dbReference type="Proteomes" id="UP001597294"/>
    </source>
</evidence>
<dbReference type="PANTHER" id="PTHR45033:SF2">
    <property type="entry name" value="ZINC-TYPE ALCOHOL DEHYDROGENASE-LIKE PROTEIN C1773.06C"/>
    <property type="match status" value="1"/>
</dbReference>
<proteinExistence type="predicted"/>
<dbReference type="EMBL" id="JBHUII010000004">
    <property type="protein sequence ID" value="MFD2205897.1"/>
    <property type="molecule type" value="Genomic_DNA"/>
</dbReference>
<dbReference type="InterPro" id="IPR020843">
    <property type="entry name" value="ER"/>
</dbReference>